<evidence type="ECO:0000256" key="6">
    <source>
        <dbReference type="ARBA" id="ARBA00022771"/>
    </source>
</evidence>
<evidence type="ECO:0000313" key="13">
    <source>
        <dbReference type="Proteomes" id="UP000492821"/>
    </source>
</evidence>
<dbReference type="InterPro" id="IPR013083">
    <property type="entry name" value="Znf_RING/FYVE/PHD"/>
</dbReference>
<name>A0A7E4V318_PANRE</name>
<evidence type="ECO:0000256" key="7">
    <source>
        <dbReference type="ARBA" id="ARBA00022833"/>
    </source>
</evidence>
<reference evidence="14" key="2">
    <citation type="submission" date="2020-10" db="UniProtKB">
        <authorList>
            <consortium name="WormBaseParasite"/>
        </authorList>
    </citation>
    <scope>IDENTIFICATION</scope>
</reference>
<dbReference type="PROSITE" id="PS50179">
    <property type="entry name" value="VHS"/>
    <property type="match status" value="1"/>
</dbReference>
<keyword evidence="7" id="KW-0862">Zinc</keyword>
<dbReference type="SMART" id="SM00064">
    <property type="entry name" value="FYVE"/>
    <property type="match status" value="1"/>
</dbReference>
<evidence type="ECO:0000256" key="8">
    <source>
        <dbReference type="PROSITE-ProRule" id="PRU00091"/>
    </source>
</evidence>
<dbReference type="Pfam" id="PF01363">
    <property type="entry name" value="FYVE"/>
    <property type="match status" value="1"/>
</dbReference>
<dbReference type="GO" id="GO:0032456">
    <property type="term" value="P:endocytic recycling"/>
    <property type="evidence" value="ECO:0007669"/>
    <property type="project" value="TreeGrafter"/>
</dbReference>
<evidence type="ECO:0000256" key="3">
    <source>
        <dbReference type="ARBA" id="ARBA00022490"/>
    </source>
</evidence>
<evidence type="ECO:0000313" key="14">
    <source>
        <dbReference type="WBParaSite" id="Pan_g15965.t1"/>
    </source>
</evidence>
<keyword evidence="9" id="KW-0175">Coiled coil</keyword>
<dbReference type="SMART" id="SM00288">
    <property type="entry name" value="VHS"/>
    <property type="match status" value="1"/>
</dbReference>
<dbReference type="GO" id="GO:0008270">
    <property type="term" value="F:zinc ion binding"/>
    <property type="evidence" value="ECO:0007669"/>
    <property type="project" value="UniProtKB-KW"/>
</dbReference>
<feature type="compositionally biased region" description="Low complexity" evidence="10">
    <location>
        <begin position="598"/>
        <end position="608"/>
    </location>
</feature>
<dbReference type="Gene3D" id="1.20.5.1940">
    <property type="match status" value="1"/>
</dbReference>
<dbReference type="InterPro" id="IPR008942">
    <property type="entry name" value="ENTH_VHS"/>
</dbReference>
<dbReference type="PANTHER" id="PTHR46275:SF1">
    <property type="entry name" value="HEPATOCYTE GROWTH FACTOR-REGULATED TYROSINE KINASE SUBSTRATE"/>
    <property type="match status" value="1"/>
</dbReference>
<dbReference type="Proteomes" id="UP000492821">
    <property type="component" value="Unassembled WGS sequence"/>
</dbReference>
<evidence type="ECO:0000256" key="5">
    <source>
        <dbReference type="ARBA" id="ARBA00022723"/>
    </source>
</evidence>
<keyword evidence="6 8" id="KW-0863">Zinc-finger</keyword>
<evidence type="ECO:0000256" key="4">
    <source>
        <dbReference type="ARBA" id="ARBA00022553"/>
    </source>
</evidence>
<dbReference type="Gene3D" id="3.30.40.10">
    <property type="entry name" value="Zinc/RING finger domain, C3HC4 (zinc finger)"/>
    <property type="match status" value="1"/>
</dbReference>
<dbReference type="CDD" id="cd15720">
    <property type="entry name" value="FYVE_Hrs"/>
    <property type="match status" value="1"/>
</dbReference>
<evidence type="ECO:0000256" key="10">
    <source>
        <dbReference type="SAM" id="MobiDB-lite"/>
    </source>
</evidence>
<dbReference type="Pfam" id="PF12210">
    <property type="entry name" value="Hrs_helical"/>
    <property type="match status" value="1"/>
</dbReference>
<dbReference type="SUPFAM" id="SSF48464">
    <property type="entry name" value="ENTH/VHS domain"/>
    <property type="match status" value="1"/>
</dbReference>
<protein>
    <recommendedName>
        <fullName evidence="2">Hepatocyte growth factor-regulated tyrosine kinase substrate</fullName>
    </recommendedName>
</protein>
<feature type="domain" description="FYVE-type" evidence="11">
    <location>
        <begin position="157"/>
        <end position="217"/>
    </location>
</feature>
<keyword evidence="13" id="KW-1185">Reference proteome</keyword>
<dbReference type="GO" id="GO:0043130">
    <property type="term" value="F:ubiquitin binding"/>
    <property type="evidence" value="ECO:0007669"/>
    <property type="project" value="InterPro"/>
</dbReference>
<feature type="region of interest" description="Disordered" evidence="10">
    <location>
        <begin position="631"/>
        <end position="702"/>
    </location>
</feature>
<reference evidence="13" key="1">
    <citation type="journal article" date="2013" name="Genetics">
        <title>The draft genome and transcriptome of Panagrellus redivivus are shaped by the harsh demands of a free-living lifestyle.</title>
        <authorList>
            <person name="Srinivasan J."/>
            <person name="Dillman A.R."/>
            <person name="Macchietto M.G."/>
            <person name="Heikkinen L."/>
            <person name="Lakso M."/>
            <person name="Fracchia K.M."/>
            <person name="Antoshechkin I."/>
            <person name="Mortazavi A."/>
            <person name="Wong G."/>
            <person name="Sternberg P.W."/>
        </authorList>
    </citation>
    <scope>NUCLEOTIDE SEQUENCE [LARGE SCALE GENOMIC DNA]</scope>
    <source>
        <strain evidence="13">MT8872</strain>
    </source>
</reference>
<proteinExistence type="predicted"/>
<dbReference type="InterPro" id="IPR024641">
    <property type="entry name" value="HRS_helical"/>
</dbReference>
<keyword evidence="3" id="KW-0963">Cytoplasm</keyword>
<keyword evidence="4" id="KW-0597">Phosphoprotein</keyword>
<dbReference type="AlphaFoldDB" id="A0A7E4V318"/>
<dbReference type="InterPro" id="IPR002014">
    <property type="entry name" value="VHS_dom"/>
</dbReference>
<sequence>MSKQFERTLEATTDQTVVEADWGGIMECIDMIRGKEVSARDAVGAISRRLKITNPHVIHHTLVLLEACMKNCGTQFHAEVISTKFLDQLKELVINSPPGKVQEKLLELIQTWHGAFFKKPEYAAISDVHRILTHLNFKFPAAKESDFMFSAQCAPDWADGDQCYRCRTEFKVFTRKHHCRACGQIFCNKCSNHQAFLPQFGIEKKVRVCVTCFENDASKATTKQTDAQKEEQERLLRELEQKEEEELQLALALSQSEAEAKKNPRWTSYTNQDHDIVAVAPTASVIDTSVSGDSIYRGAASVVDDRAPPSDNLSVDSNLARYLDRVYWEKKVNDTPSVVDYGVSQANAPPPSDTASNRNFGGLDSGRASVMPVQSSDPLASRFAALKMDNEDAEVDQTKRFCDMVKERVDTMDNRMKSNLMRGRSIVNDSSIHSLFVQLTEMHGEVMERLNSLEGQREFFERLQDHLAHIQESRQAVNALREEHERQRQERLLAEQRERQSQMQQKLMVMRAKKHEMLLFQRHMALQRFQEQEQSLQQRRQVMSQMPAGYPGVYAGVSHMDPNIPTSAPQYIPAMQAQQQQQQPQIYYQQNYPGPTSQPQQQQQQQIPQGYHQFYPQQQPAAHVVYQNPQMMPSQTPQMMPQQNPHMLPQQQQNPQMQQYYQQAFQPQQQQPFDYAAQQSAVPYGYQQDPNAFAIPPNHPGQ</sequence>
<dbReference type="Gene3D" id="1.25.40.90">
    <property type="match status" value="1"/>
</dbReference>
<evidence type="ECO:0000256" key="2">
    <source>
        <dbReference type="ARBA" id="ARBA00015450"/>
    </source>
</evidence>
<keyword evidence="5" id="KW-0479">Metal-binding</keyword>
<dbReference type="InterPro" id="IPR017073">
    <property type="entry name" value="HGS/VPS27"/>
</dbReference>
<dbReference type="InterPro" id="IPR003903">
    <property type="entry name" value="UIM_dom"/>
</dbReference>
<dbReference type="PROSITE" id="PS50330">
    <property type="entry name" value="UIM"/>
    <property type="match status" value="1"/>
</dbReference>
<dbReference type="PIRSF" id="PIRSF036956">
    <property type="entry name" value="Hrs_Vps27"/>
    <property type="match status" value="1"/>
</dbReference>
<feature type="coiled-coil region" evidence="9">
    <location>
        <begin position="463"/>
        <end position="546"/>
    </location>
</feature>
<comment type="subcellular location">
    <subcellularLocation>
        <location evidence="1">Cytoplasm</location>
    </subcellularLocation>
</comment>
<dbReference type="SUPFAM" id="SSF57903">
    <property type="entry name" value="FYVE/PHD zinc finger"/>
    <property type="match status" value="1"/>
</dbReference>
<evidence type="ECO:0000256" key="1">
    <source>
        <dbReference type="ARBA" id="ARBA00004496"/>
    </source>
</evidence>
<evidence type="ECO:0000259" key="12">
    <source>
        <dbReference type="PROSITE" id="PS50179"/>
    </source>
</evidence>
<dbReference type="InterPro" id="IPR011011">
    <property type="entry name" value="Znf_FYVE_PHD"/>
</dbReference>
<dbReference type="PROSITE" id="PS50178">
    <property type="entry name" value="ZF_FYVE"/>
    <property type="match status" value="1"/>
</dbReference>
<evidence type="ECO:0000259" key="11">
    <source>
        <dbReference type="PROSITE" id="PS50178"/>
    </source>
</evidence>
<dbReference type="WBParaSite" id="Pan_g15965.t1">
    <property type="protein sequence ID" value="Pan_g15965.t1"/>
    <property type="gene ID" value="Pan_g15965"/>
</dbReference>
<accession>A0A7E4V318</accession>
<dbReference type="PANTHER" id="PTHR46275">
    <property type="entry name" value="HEPATOCYTE GROWTH FACTOR-REGULATED TYROSINE KINASE SUBSTRATE"/>
    <property type="match status" value="1"/>
</dbReference>
<dbReference type="InterPro" id="IPR017455">
    <property type="entry name" value="Znf_FYVE-rel"/>
</dbReference>
<feature type="domain" description="VHS" evidence="12">
    <location>
        <begin position="12"/>
        <end position="140"/>
    </location>
</feature>
<dbReference type="InterPro" id="IPR000306">
    <property type="entry name" value="Znf_FYVE"/>
</dbReference>
<organism evidence="13 14">
    <name type="scientific">Panagrellus redivivus</name>
    <name type="common">Microworm</name>
    <dbReference type="NCBI Taxonomy" id="6233"/>
    <lineage>
        <taxon>Eukaryota</taxon>
        <taxon>Metazoa</taxon>
        <taxon>Ecdysozoa</taxon>
        <taxon>Nematoda</taxon>
        <taxon>Chromadorea</taxon>
        <taxon>Rhabditida</taxon>
        <taxon>Tylenchina</taxon>
        <taxon>Panagrolaimomorpha</taxon>
        <taxon>Panagrolaimoidea</taxon>
        <taxon>Panagrolaimidae</taxon>
        <taxon>Panagrellus</taxon>
    </lineage>
</organism>
<feature type="compositionally biased region" description="Low complexity" evidence="10">
    <location>
        <begin position="631"/>
        <end position="679"/>
    </location>
</feature>
<dbReference type="GO" id="GO:0005769">
    <property type="term" value="C:early endosome"/>
    <property type="evidence" value="ECO:0007669"/>
    <property type="project" value="TreeGrafter"/>
</dbReference>
<dbReference type="Pfam" id="PF00790">
    <property type="entry name" value="VHS"/>
    <property type="match status" value="1"/>
</dbReference>
<dbReference type="CDD" id="cd21387">
    <property type="entry name" value="GAT_Hrs"/>
    <property type="match status" value="1"/>
</dbReference>
<feature type="region of interest" description="Disordered" evidence="10">
    <location>
        <begin position="589"/>
        <end position="608"/>
    </location>
</feature>
<feature type="coiled-coil region" evidence="9">
    <location>
        <begin position="222"/>
        <end position="259"/>
    </location>
</feature>
<dbReference type="GO" id="GO:0035091">
    <property type="term" value="F:phosphatidylinositol binding"/>
    <property type="evidence" value="ECO:0007669"/>
    <property type="project" value="InterPro"/>
</dbReference>
<evidence type="ECO:0000256" key="9">
    <source>
        <dbReference type="SAM" id="Coils"/>
    </source>
</evidence>
<dbReference type="GO" id="GO:0031623">
    <property type="term" value="P:receptor internalization"/>
    <property type="evidence" value="ECO:0007669"/>
    <property type="project" value="TreeGrafter"/>
</dbReference>